<evidence type="ECO:0000256" key="1">
    <source>
        <dbReference type="SAM" id="MobiDB-lite"/>
    </source>
</evidence>
<dbReference type="Proteomes" id="UP000838756">
    <property type="component" value="Unassembled WGS sequence"/>
</dbReference>
<keyword evidence="3" id="KW-1185">Reference proteome</keyword>
<feature type="non-terminal residue" evidence="2">
    <location>
        <position position="1"/>
    </location>
</feature>
<dbReference type="EMBL" id="CAKXAJ010008605">
    <property type="protein sequence ID" value="CAH2210907.1"/>
    <property type="molecule type" value="Genomic_DNA"/>
</dbReference>
<evidence type="ECO:0000313" key="3">
    <source>
        <dbReference type="Proteomes" id="UP000838756"/>
    </source>
</evidence>
<sequence length="56" mass="6507">YNNHYNNPKYHHQHDDYDNHDNAEAYDYDNDYRAPATVPAAAAHTTCTYSCTGENR</sequence>
<feature type="compositionally biased region" description="Basic and acidic residues" evidence="1">
    <location>
        <begin position="13"/>
        <end position="23"/>
    </location>
</feature>
<gene>
    <name evidence="2" type="primary">jg636</name>
    <name evidence="2" type="ORF">PAEG_LOCUS2764</name>
</gene>
<feature type="region of interest" description="Disordered" evidence="1">
    <location>
        <begin position="1"/>
        <end position="24"/>
    </location>
</feature>
<organism evidence="2 3">
    <name type="scientific">Pararge aegeria aegeria</name>
    <dbReference type="NCBI Taxonomy" id="348720"/>
    <lineage>
        <taxon>Eukaryota</taxon>
        <taxon>Metazoa</taxon>
        <taxon>Ecdysozoa</taxon>
        <taxon>Arthropoda</taxon>
        <taxon>Hexapoda</taxon>
        <taxon>Insecta</taxon>
        <taxon>Pterygota</taxon>
        <taxon>Neoptera</taxon>
        <taxon>Endopterygota</taxon>
        <taxon>Lepidoptera</taxon>
        <taxon>Glossata</taxon>
        <taxon>Ditrysia</taxon>
        <taxon>Papilionoidea</taxon>
        <taxon>Nymphalidae</taxon>
        <taxon>Satyrinae</taxon>
        <taxon>Satyrini</taxon>
        <taxon>Parargina</taxon>
        <taxon>Pararge</taxon>
    </lineage>
</organism>
<name>A0A8S4QH82_9NEOP</name>
<proteinExistence type="predicted"/>
<protein>
    <submittedName>
        <fullName evidence="2">Jg636 protein</fullName>
    </submittedName>
</protein>
<comment type="caution">
    <text evidence="2">The sequence shown here is derived from an EMBL/GenBank/DDBJ whole genome shotgun (WGS) entry which is preliminary data.</text>
</comment>
<evidence type="ECO:0000313" key="2">
    <source>
        <dbReference type="EMBL" id="CAH2210907.1"/>
    </source>
</evidence>
<accession>A0A8S4QH82</accession>
<reference evidence="2" key="1">
    <citation type="submission" date="2022-03" db="EMBL/GenBank/DDBJ databases">
        <authorList>
            <person name="Lindestad O."/>
        </authorList>
    </citation>
    <scope>NUCLEOTIDE SEQUENCE</scope>
</reference>
<dbReference type="AlphaFoldDB" id="A0A8S4QH82"/>